<feature type="transmembrane region" description="Helical" evidence="1">
    <location>
        <begin position="156"/>
        <end position="185"/>
    </location>
</feature>
<dbReference type="Proteomes" id="UP001529256">
    <property type="component" value="Unassembled WGS sequence"/>
</dbReference>
<feature type="transmembrane region" description="Helical" evidence="1">
    <location>
        <begin position="21"/>
        <end position="45"/>
    </location>
</feature>
<keyword evidence="1" id="KW-1133">Transmembrane helix</keyword>
<protein>
    <recommendedName>
        <fullName evidence="4">DUF2975 domain-containing protein</fullName>
    </recommendedName>
</protein>
<comment type="caution">
    <text evidence="2">The sequence shown here is derived from an EMBL/GenBank/DDBJ whole genome shotgun (WGS) entry which is preliminary data.</text>
</comment>
<reference evidence="3" key="1">
    <citation type="submission" date="2023-06" db="EMBL/GenBank/DDBJ databases">
        <title>Identification and characterization of horizontal gene transfer across gut microbiota members of farm animals based on homology search.</title>
        <authorList>
            <person name="Zeman M."/>
            <person name="Kubasova T."/>
            <person name="Jahodarova E."/>
            <person name="Nykrynova M."/>
            <person name="Rychlik I."/>
        </authorList>
    </citation>
    <scope>NUCLEOTIDE SEQUENCE [LARGE SCALE GENOMIC DNA]</scope>
    <source>
        <strain evidence="3">153_Feed</strain>
    </source>
</reference>
<name>A0ABT7V5P3_9ACTN</name>
<dbReference type="RefSeq" id="WP_289511873.1">
    <property type="nucleotide sequence ID" value="NZ_JAUDEA010000018.1"/>
</dbReference>
<dbReference type="EMBL" id="JAUDEA010000018">
    <property type="protein sequence ID" value="MDM8271796.1"/>
    <property type="molecule type" value="Genomic_DNA"/>
</dbReference>
<gene>
    <name evidence="2" type="ORF">QUW25_08975</name>
</gene>
<reference evidence="2 3" key="2">
    <citation type="submission" date="2023-06" db="EMBL/GenBank/DDBJ databases">
        <title>Identification and characterization of horizontal gene transfer across gut microbiota members of farm animals based on homology search.</title>
        <authorList>
            <person name="Schwarzerova J."/>
            <person name="Nykrynova M."/>
            <person name="Jureckova K."/>
            <person name="Cejkova D."/>
            <person name="Rychlik I."/>
        </authorList>
    </citation>
    <scope>NUCLEOTIDE SEQUENCE [LARGE SCALE GENOMIC DNA]</scope>
    <source>
        <strain evidence="2 3">153_Feed</strain>
    </source>
</reference>
<evidence type="ECO:0000313" key="2">
    <source>
        <dbReference type="EMBL" id="MDM8271796.1"/>
    </source>
</evidence>
<proteinExistence type="predicted"/>
<reference evidence="2 3" key="3">
    <citation type="submission" date="2023-06" db="EMBL/GenBank/DDBJ databases">
        <authorList>
            <person name="Zeman M."/>
            <person name="Kubasova T."/>
            <person name="Jahodarova E."/>
            <person name="Nykrynova M."/>
            <person name="Rychlik I."/>
        </authorList>
    </citation>
    <scope>NUCLEOTIDE SEQUENCE [LARGE SCALE GENOMIC DNA]</scope>
    <source>
        <strain evidence="2 3">153_Feed</strain>
    </source>
</reference>
<evidence type="ECO:0000256" key="1">
    <source>
        <dbReference type="SAM" id="Phobius"/>
    </source>
</evidence>
<sequence length="235" mass="24716">MKTEMLTRSQADGRIRGAARVASCFCWVAALVALLSALFGAWSAFVLTTASMEETGRDAVTAFFSTSKGSPGFLVSETEEQPPQITYDEDGNEVGRSQVMGGTVYLSGSPVSTLANGVVFGGLACAGFAAAALMCSKIRRTGVPFAPERARELGRVGWLVLLAGCAPTLLHMLLEGIAAAVVHALLESGEILSYALTASFGPQDLMLVSLGILLVLVGRVFEYGCILQKQDDETL</sequence>
<evidence type="ECO:0000313" key="3">
    <source>
        <dbReference type="Proteomes" id="UP001529256"/>
    </source>
</evidence>
<keyword evidence="3" id="KW-1185">Reference proteome</keyword>
<feature type="transmembrane region" description="Helical" evidence="1">
    <location>
        <begin position="205"/>
        <end position="221"/>
    </location>
</feature>
<accession>A0ABT7V5P3</accession>
<keyword evidence="1" id="KW-0472">Membrane</keyword>
<keyword evidence="1" id="KW-0812">Transmembrane</keyword>
<feature type="transmembrane region" description="Helical" evidence="1">
    <location>
        <begin position="114"/>
        <end position="135"/>
    </location>
</feature>
<organism evidence="2 3">
    <name type="scientific">Thermophilibacter provencensis</name>
    <dbReference type="NCBI Taxonomy" id="1852386"/>
    <lineage>
        <taxon>Bacteria</taxon>
        <taxon>Bacillati</taxon>
        <taxon>Actinomycetota</taxon>
        <taxon>Coriobacteriia</taxon>
        <taxon>Coriobacteriales</taxon>
        <taxon>Atopobiaceae</taxon>
        <taxon>Thermophilibacter</taxon>
    </lineage>
</organism>
<evidence type="ECO:0008006" key="4">
    <source>
        <dbReference type="Google" id="ProtNLM"/>
    </source>
</evidence>